<gene>
    <name evidence="11" type="ORF">AMORRO_LOCUS4777</name>
</gene>
<dbReference type="PANTHER" id="PTHR23284">
    <property type="entry name" value="PROLACTIN REGULATORY ELEMENT BINDING PROTEIN"/>
    <property type="match status" value="1"/>
</dbReference>
<dbReference type="GO" id="GO:0006888">
    <property type="term" value="P:endoplasmic reticulum to Golgi vesicle-mediated transport"/>
    <property type="evidence" value="ECO:0007669"/>
    <property type="project" value="TreeGrafter"/>
</dbReference>
<dbReference type="InterPro" id="IPR045260">
    <property type="entry name" value="Sec12-like"/>
</dbReference>
<keyword evidence="5" id="KW-0677">Repeat</keyword>
<evidence type="ECO:0000256" key="9">
    <source>
        <dbReference type="ARBA" id="ARBA00022989"/>
    </source>
</evidence>
<keyword evidence="12" id="KW-1185">Reference proteome</keyword>
<dbReference type="EMBL" id="CAJVPV010002703">
    <property type="protein sequence ID" value="CAG8533302.1"/>
    <property type="molecule type" value="Genomic_DNA"/>
</dbReference>
<dbReference type="OrthoDB" id="2013972at2759"/>
<dbReference type="GO" id="GO:0015031">
    <property type="term" value="P:protein transport"/>
    <property type="evidence" value="ECO:0007669"/>
    <property type="project" value="UniProtKB-KW"/>
</dbReference>
<dbReference type="GO" id="GO:0003400">
    <property type="term" value="P:regulation of COPII vesicle coating"/>
    <property type="evidence" value="ECO:0007669"/>
    <property type="project" value="TreeGrafter"/>
</dbReference>
<evidence type="ECO:0000256" key="8">
    <source>
        <dbReference type="ARBA" id="ARBA00022927"/>
    </source>
</evidence>
<proteinExistence type="predicted"/>
<keyword evidence="8" id="KW-0653">Protein transport</keyword>
<keyword evidence="9" id="KW-1133">Transmembrane helix</keyword>
<dbReference type="InterPro" id="IPR015943">
    <property type="entry name" value="WD40/YVTN_repeat-like_dom_sf"/>
</dbReference>
<evidence type="ECO:0000256" key="1">
    <source>
        <dbReference type="ARBA" id="ARBA00004389"/>
    </source>
</evidence>
<reference evidence="11" key="1">
    <citation type="submission" date="2021-06" db="EMBL/GenBank/DDBJ databases">
        <authorList>
            <person name="Kallberg Y."/>
            <person name="Tangrot J."/>
            <person name="Rosling A."/>
        </authorList>
    </citation>
    <scope>NUCLEOTIDE SEQUENCE</scope>
    <source>
        <strain evidence="11">CL551</strain>
    </source>
</reference>
<evidence type="ECO:0000256" key="7">
    <source>
        <dbReference type="ARBA" id="ARBA00022892"/>
    </source>
</evidence>
<keyword evidence="2" id="KW-0813">Transport</keyword>
<dbReference type="Proteomes" id="UP000789342">
    <property type="component" value="Unassembled WGS sequence"/>
</dbReference>
<keyword evidence="7" id="KW-0931">ER-Golgi transport</keyword>
<dbReference type="AlphaFoldDB" id="A0A9N9AK91"/>
<keyword evidence="6" id="KW-0256">Endoplasmic reticulum</keyword>
<evidence type="ECO:0000256" key="3">
    <source>
        <dbReference type="ARBA" id="ARBA00022574"/>
    </source>
</evidence>
<feature type="non-terminal residue" evidence="11">
    <location>
        <position position="1"/>
    </location>
</feature>
<dbReference type="Gene3D" id="2.130.10.10">
    <property type="entry name" value="YVTN repeat-like/Quinoprotein amine dehydrogenase"/>
    <property type="match status" value="1"/>
</dbReference>
<keyword evidence="3" id="KW-0853">WD repeat</keyword>
<name>A0A9N9AK91_9GLOM</name>
<accession>A0A9N9AK91</accession>
<evidence type="ECO:0000256" key="2">
    <source>
        <dbReference type="ARBA" id="ARBA00022448"/>
    </source>
</evidence>
<dbReference type="InterPro" id="IPR011044">
    <property type="entry name" value="Quino_amine_DH_bsu"/>
</dbReference>
<dbReference type="GO" id="GO:0005085">
    <property type="term" value="F:guanyl-nucleotide exchange factor activity"/>
    <property type="evidence" value="ECO:0007669"/>
    <property type="project" value="InterPro"/>
</dbReference>
<evidence type="ECO:0000256" key="5">
    <source>
        <dbReference type="ARBA" id="ARBA00022737"/>
    </source>
</evidence>
<evidence type="ECO:0000313" key="11">
    <source>
        <dbReference type="EMBL" id="CAG8533302.1"/>
    </source>
</evidence>
<evidence type="ECO:0000256" key="4">
    <source>
        <dbReference type="ARBA" id="ARBA00022692"/>
    </source>
</evidence>
<evidence type="ECO:0000256" key="6">
    <source>
        <dbReference type="ARBA" id="ARBA00022824"/>
    </source>
</evidence>
<organism evidence="11 12">
    <name type="scientific">Acaulospora morrowiae</name>
    <dbReference type="NCBI Taxonomy" id="94023"/>
    <lineage>
        <taxon>Eukaryota</taxon>
        <taxon>Fungi</taxon>
        <taxon>Fungi incertae sedis</taxon>
        <taxon>Mucoromycota</taxon>
        <taxon>Glomeromycotina</taxon>
        <taxon>Glomeromycetes</taxon>
        <taxon>Diversisporales</taxon>
        <taxon>Acaulosporaceae</taxon>
        <taxon>Acaulospora</taxon>
    </lineage>
</organism>
<comment type="subcellular location">
    <subcellularLocation>
        <location evidence="1">Endoplasmic reticulum membrane</location>
        <topology evidence="1">Single-pass membrane protein</topology>
    </subcellularLocation>
</comment>
<dbReference type="SUPFAM" id="SSF50969">
    <property type="entry name" value="YVTN repeat-like/Quinoprotein amine dehydrogenase"/>
    <property type="match status" value="1"/>
</dbReference>
<evidence type="ECO:0000256" key="10">
    <source>
        <dbReference type="ARBA" id="ARBA00023136"/>
    </source>
</evidence>
<sequence>ILCKTVIFIILKALYKVDITANNFEKIVETELNENEDTPTCLTFHHEDNIFACSINSSVEGIEAGENQNCRIFRYSNNGIELIKAVQTMTSTNADDYQKTIAFSNDNKLLATGGTDSKANNFQ</sequence>
<comment type="caution">
    <text evidence="11">The sequence shown here is derived from an EMBL/GenBank/DDBJ whole genome shotgun (WGS) entry which is preliminary data.</text>
</comment>
<protein>
    <submittedName>
        <fullName evidence="11">3284_t:CDS:1</fullName>
    </submittedName>
</protein>
<keyword evidence="4" id="KW-0812">Transmembrane</keyword>
<keyword evidence="10" id="KW-0472">Membrane</keyword>
<dbReference type="PANTHER" id="PTHR23284:SF0">
    <property type="entry name" value="PROLACTIN REGULATORY ELEMENT-BINDING PROTEIN"/>
    <property type="match status" value="1"/>
</dbReference>
<evidence type="ECO:0000313" key="12">
    <source>
        <dbReference type="Proteomes" id="UP000789342"/>
    </source>
</evidence>
<dbReference type="GO" id="GO:0005789">
    <property type="term" value="C:endoplasmic reticulum membrane"/>
    <property type="evidence" value="ECO:0007669"/>
    <property type="project" value="UniProtKB-SubCell"/>
</dbReference>